<feature type="region of interest" description="Disordered" evidence="1">
    <location>
        <begin position="2055"/>
        <end position="2090"/>
    </location>
</feature>
<dbReference type="Pfam" id="PF13332">
    <property type="entry name" value="Fil_haemagg_2"/>
    <property type="match status" value="4"/>
</dbReference>
<feature type="compositionally biased region" description="Basic and acidic residues" evidence="1">
    <location>
        <begin position="2314"/>
        <end position="2329"/>
    </location>
</feature>
<protein>
    <submittedName>
        <fullName evidence="4">Filamentous hemagglutinin N-terminal domain-containing protein</fullName>
    </submittedName>
</protein>
<gene>
    <name evidence="4" type="ORF">GDH07_24310</name>
</gene>
<dbReference type="InterPro" id="IPR025157">
    <property type="entry name" value="Hemagglutinin_rpt"/>
</dbReference>
<dbReference type="Gene3D" id="2.160.20.10">
    <property type="entry name" value="Single-stranded right-handed beta-helix, Pectin lyase-like"/>
    <property type="match status" value="1"/>
</dbReference>
<feature type="chain" id="PRO_5031162432" evidence="2">
    <location>
        <begin position="29"/>
        <end position="3209"/>
    </location>
</feature>
<feature type="region of interest" description="Disordered" evidence="1">
    <location>
        <begin position="2314"/>
        <end position="2356"/>
    </location>
</feature>
<feature type="compositionally biased region" description="Polar residues" evidence="1">
    <location>
        <begin position="2478"/>
        <end position="2491"/>
    </location>
</feature>
<name>A0A7X1PQB8_9PSED</name>
<dbReference type="RefSeq" id="WP_152899128.1">
    <property type="nucleotide sequence ID" value="NZ_WHUV01000004.1"/>
</dbReference>
<proteinExistence type="predicted"/>
<feature type="region of interest" description="Disordered" evidence="1">
    <location>
        <begin position="2374"/>
        <end position="2407"/>
    </location>
</feature>
<dbReference type="SUPFAM" id="SSF51126">
    <property type="entry name" value="Pectin lyase-like"/>
    <property type="match status" value="1"/>
</dbReference>
<feature type="compositionally biased region" description="Gly residues" evidence="1">
    <location>
        <begin position="2458"/>
        <end position="2476"/>
    </location>
</feature>
<dbReference type="InterPro" id="IPR008619">
    <property type="entry name" value="Filamentous_hemagglutn_rpt"/>
</dbReference>
<feature type="domain" description="Filamentous haemagglutinin FhaB/tRNA nuclease CdiA-like TPS" evidence="3">
    <location>
        <begin position="47"/>
        <end position="168"/>
    </location>
</feature>
<dbReference type="EMBL" id="WHUV01000004">
    <property type="protein sequence ID" value="MQA56451.1"/>
    <property type="molecule type" value="Genomic_DNA"/>
</dbReference>
<feature type="region of interest" description="Disordered" evidence="1">
    <location>
        <begin position="2164"/>
        <end position="2184"/>
    </location>
</feature>
<sequence>MDVRKPFAQYIALSLSGVLFLNPIVSVAAELALDPAAGGNATIGAAGNGVPIVNINTANGSGLSHNKFSEYNVGSNGLILNNATGSTQSTQLGGYILGNPNLKGRAAQVILNEVTGSNRSTLAGYTEVAGQSARVIVANPHGITCNGCGFINTPRATLTTGKPVIEGQRLDRFQVEGGDISIEGAGLNASNIDQFDLITRSTKLNANLYAKKLNVITGRNDVKADDLSVTARDGEADAKPELAIDSSALGGMYAGAIRLVGTERGVGVNMSGDMAASTGDIQIDANGKVTVAGISANQAIAVKARDIDLKGKAYAGSEATLEAREQVQVRTSLAARDRVQVVDAAQVVNHGIIEAGVNADNSRNDHGEVKLVAGNLENRGDVLASRNLELTARQALNNQGGVIQGPKVQVNAARVLNQGEQARLLAQDELVLNTPAIANLGGLIRFGDRQAVDLALDSLNNNGGRLEVAAAGLTVKAREVSNQKGSVIADKLHITADRLDNQQGLIGASQDAATFVIAEQLNNNAGRLQAQTLLKTSGGEVLNQGGKLLADQVTMTGKRLDNSHDGLVSAEQGALHLELEQDLLNVSGKLQATSRLDLKAASVDNHNGTLHGPQLILGSTGKLDNQGGTVDAGNLELRVADIDNQGGLLQGKEQLLLVARDLANDQGQVIGNVVDVTLDSLSQNQGGVVSAEAGKLTLTVTQHLNNALGHLQAKHGDVELKTGGLANRGGVVVGNQVQVSSHGLLDNRGGQLVGDRLTIGAQRLDNREAGLLAAGSDGLKLTLEADGATPGQLFNSQGRLQSDGHLQLSGGQLNNAGGVLLGNSVGIDAAGLDNSAEGAVVAKAGAVELDLNNGVLNNRGGTIDAANQKLRASQLALLDNQGGTLKGKRLEVQGTTLDNRQGQLLAGADGLSLVGDSLKNSQGLVLAKDGHGEIALGQGTLENQGGTVQGASLGVTAGVLDNSALDGKAGLISSQAGALKLVVDRLTNQAGKLYASGLLKSTGQVIDNRLGGQISAQQLDLNAAANLYNQGGLVESAGSLLLVGGNLDNSAGGRVRALAGEQSRITLGGVLNNQGGSLALGSSALALSAGLLSNIGGGVEHAGTGLFKLDLGALSGAQGRITGLGVGDWDIGAVDRSGLMQLNGALDLSIGGDLTLNAGDRIASANGLRLGAATLNNAGELASDGYLTLDLTGNLNNSGLLSSRGKLTIGAGDLNQNGGRIASGGDTELNLRGTLDNLGRLIASQNLYTSAAQINNRGTLGALGQLQLRSGNGISNSADSLIYSGADMLLRGNSLSNSDGDIYSVGNLSFAALDGGRASLLSNRSGTIESEGDMHLNMATLENAMDWYKTSQSISKRFIEINCTDCSGRHHTATYIVNTTYQDVMGDHSAAARLVSNRDLTINADTVENQQSLIAANRNASVTASNFYNRGLTLDQRAESISYYLQDVSKGAFRAAERATNAWNAANRDRAPGQQDPLPTVVTQYPQLEPHTVVRPGTQTAYAATLQAGQHLDLNVSGNLENGVLSEQARAQLTGQTLQNSLSQVGGQVITVNAQSSAAANQVAKDVQRVERIAADGTTQVTFVPVDFAGVPFAAVDPTSLSSFRVPQGEYGLFVKSQNPQGRYLIETNPTFTDLSRFMSSDYMLGHLNYNDDKTWRRLGDGLYETRMIRDAVLAQTGQRFLAAGLTSDYDQYRYLMDNAIASKDQLKLSVGVSLTPAQVASLTHDIVWMETREVQGEKVLVPVLYLAQAESRNLRGGSLVQGRDMNLIAGGDLSNVGTLRASNDLNVNAGGSLYQGGLIEANERVSLMAQDSVRNALAGEIRGNQVSVSAIKGDILNDRTAVAVGYGSGSRTILDQGSQISARQTLDLSAGRDLTNKGQIASAGDAKLSAGRDIDLLAVQDHTFTQSAIRRGLVTSDTVQTLGSSVSAGGNLQLEAGRDLAVVASKVDAGHDLTLEAKRDMVIASAQDEQSSTFYQKKKGSWGKSKTTRSADSSTSNVASQISAGHDLMVNVSQDKDGRISLNGGRDVTVIGSELKAGNDLLVGATRDVSLVSAQEHQDSSYSQKKKGSFGLNKSGNSRNSSSTTQVGSELSAGNDAVIIAGTNVNLSASSVEAKRDAEVRAGLVDKNGDINLMDAANTSSSQSDKYKSKVGFSSSGGFVSVASGKKSGQEQQQSQSVGSVVSAGRDTTLQAARDVNMIGSTAAAERNLNVGAGRDVNVLAGSNSQDQSHWKSEKHTGLSLSSDRNGVTAFLGHENLKEKSRNAQETVAPSQLLAGQDATIKAGRDLTLEGSRVDAKRDVNLQAGRDISIDAGKETSIEERSKSRDRNGLTVNVSHNFGNTMDALKGTGKGQDNVSKASSVLSTVDAINQFTSGPTTATHFGTASQSSSSRQEVHGNSPSSLGAGRDISAVAGNDISIRGGHFDAGRDITLVGRDIVVDVARGSVAEESKNSRSQGGINGQSGGGSARAGIGGSNGTASEKSNQGTSTPSLLLAGRDVSLEARDNLTLVGTQVQSGRDIDLSAGKDLTIRAAENASSSESNRRSGGGEVGLALGGKDFISVYASVDMGKGKLDREGQAQQNANLVAGDQLRFSSGKDTTIAGATLRGGDVVGRVGGDLTVSSVPDTGKVSGKQMDASVTVSIGLGGGGSVSGSLGLGKTTGKTNWVQEQTSITGQNGVDIRTENHTQLDGALIAANNGNLKLDTGTLGFRDIAGQDKEHSYYLNAGGTFGWGAGDGAKATGGKDVAFTTDKSQEGKGKTGASGWSVSGYDYRKDREQEVRATVGAGSITVRNDAKTGQDSTAGLNRDPSRAYEITRDKEKRTDLYVSQSSLDSVSHPLQTLNQWVQGIKDYGKNSSAAFTQYGDLTHAADKALVDNPALAPLAWIPGFLQKVMDESAFYTGGVMPGVVSHGGVVTQVPALLTGDMSFYRVQMEYKKDANGKVFIDPETNKPVLDVDATRNTLQSLLTPDDDAAVFTNGIQNSLDAALVNGGMQTGKDSFIQAYNPEHGFLGDLVESLWDVVLGGAVRSGNARQLSDFLGAGIDQGNKLDVFGHSQGGLLTYRAIAGLNFNANGNVGSIQLSGAPVGSADFFQAAKNAGFNISDGAFFQINRPTSTMFFNTLPVTDTVSDFLGLNAQHSSDPVARFFGSLATAGKLKGADSPHSNYLCVAKDICGGAKSGLQETFKKTDKYIIPTLIDQYGNDKLLGSQ</sequence>
<evidence type="ECO:0000313" key="4">
    <source>
        <dbReference type="EMBL" id="MQA56451.1"/>
    </source>
</evidence>
<comment type="caution">
    <text evidence="4">The sequence shown here is derived from an EMBL/GenBank/DDBJ whole genome shotgun (WGS) entry which is preliminary data.</text>
</comment>
<evidence type="ECO:0000259" key="3">
    <source>
        <dbReference type="SMART" id="SM00912"/>
    </source>
</evidence>
<feature type="compositionally biased region" description="Polar residues" evidence="1">
    <location>
        <begin position="2055"/>
        <end position="2064"/>
    </location>
</feature>
<keyword evidence="2" id="KW-0732">Signal</keyword>
<feature type="compositionally biased region" description="Polar residues" evidence="1">
    <location>
        <begin position="2331"/>
        <end position="2341"/>
    </location>
</feature>
<dbReference type="NCBIfam" id="TIGR01731">
    <property type="entry name" value="fil_hemag_20aa"/>
    <property type="match status" value="23"/>
</dbReference>
<dbReference type="NCBIfam" id="TIGR01901">
    <property type="entry name" value="adhes_NPXG"/>
    <property type="match status" value="1"/>
</dbReference>
<feature type="signal peptide" evidence="2">
    <location>
        <begin position="1"/>
        <end position="28"/>
    </location>
</feature>
<dbReference type="InterPro" id="IPR008638">
    <property type="entry name" value="FhaB/CdiA-like_TPS"/>
</dbReference>
<dbReference type="SMART" id="SM00912">
    <property type="entry name" value="Haemagg_act"/>
    <property type="match status" value="1"/>
</dbReference>
<reference evidence="4 5" key="1">
    <citation type="submission" date="2019-10" db="EMBL/GenBank/DDBJ databases">
        <title>Pseudomonas dajingensis sp. nov., isolated from the profound head ulcers of farmed Murray cod (Maccullochella peelii peelii).</title>
        <authorList>
            <person name="Liu Y."/>
        </authorList>
    </citation>
    <scope>NUCLEOTIDE SEQUENCE [LARGE SCALE GENOMIC DNA]</scope>
    <source>
        <strain evidence="4 5">MC042</strain>
    </source>
</reference>
<feature type="compositionally biased region" description="Polar residues" evidence="1">
    <location>
        <begin position="2374"/>
        <end position="2402"/>
    </location>
</feature>
<dbReference type="GO" id="GO:0003824">
    <property type="term" value="F:catalytic activity"/>
    <property type="evidence" value="ECO:0007669"/>
    <property type="project" value="UniProtKB-ARBA"/>
</dbReference>
<feature type="compositionally biased region" description="Polar residues" evidence="1">
    <location>
        <begin position="2073"/>
        <end position="2090"/>
    </location>
</feature>
<dbReference type="InterPro" id="IPR012334">
    <property type="entry name" value="Pectin_lyas_fold"/>
</dbReference>
<dbReference type="Pfam" id="PF05860">
    <property type="entry name" value="TPS"/>
    <property type="match status" value="1"/>
</dbReference>
<feature type="region of interest" description="Disordered" evidence="1">
    <location>
        <begin position="2224"/>
        <end position="2243"/>
    </location>
</feature>
<accession>A0A7X1PQB8</accession>
<organism evidence="4 5">
    <name type="scientific">Pseudomonas piscis</name>
    <dbReference type="NCBI Taxonomy" id="2614538"/>
    <lineage>
        <taxon>Bacteria</taxon>
        <taxon>Pseudomonadati</taxon>
        <taxon>Pseudomonadota</taxon>
        <taxon>Gammaproteobacteria</taxon>
        <taxon>Pseudomonadales</taxon>
        <taxon>Pseudomonadaceae</taxon>
        <taxon>Pseudomonas</taxon>
    </lineage>
</organism>
<dbReference type="Proteomes" id="UP000486534">
    <property type="component" value="Unassembled WGS sequence"/>
</dbReference>
<feature type="region of interest" description="Disordered" evidence="1">
    <location>
        <begin position="1975"/>
        <end position="2001"/>
    </location>
</feature>
<feature type="region of interest" description="Disordered" evidence="1">
    <location>
        <begin position="2446"/>
        <end position="2491"/>
    </location>
</feature>
<evidence type="ECO:0000256" key="1">
    <source>
        <dbReference type="SAM" id="MobiDB-lite"/>
    </source>
</evidence>
<evidence type="ECO:0000313" key="5">
    <source>
        <dbReference type="Proteomes" id="UP000486534"/>
    </source>
</evidence>
<dbReference type="Pfam" id="PF05594">
    <property type="entry name" value="Fil_haemagg"/>
    <property type="match status" value="10"/>
</dbReference>
<dbReference type="InterPro" id="IPR011050">
    <property type="entry name" value="Pectin_lyase_fold/virulence"/>
</dbReference>
<evidence type="ECO:0000256" key="2">
    <source>
        <dbReference type="SAM" id="SignalP"/>
    </source>
</evidence>
<dbReference type="InterPro" id="IPR010069">
    <property type="entry name" value="CdiA_FHA1_rpt"/>
</dbReference>
<feature type="compositionally biased region" description="Polar residues" evidence="1">
    <location>
        <begin position="1991"/>
        <end position="2001"/>
    </location>
</feature>